<dbReference type="EMBL" id="CABFNO020001323">
    <property type="protein sequence ID" value="CAG9981095.1"/>
    <property type="molecule type" value="Genomic_DNA"/>
</dbReference>
<gene>
    <name evidence="1" type="ORF">CBYS24578_00008098</name>
</gene>
<evidence type="ECO:0000313" key="2">
    <source>
        <dbReference type="Proteomes" id="UP000754883"/>
    </source>
</evidence>
<name>A0A9N9XZI2_9HYPO</name>
<organism evidence="1 2">
    <name type="scientific">Clonostachys byssicola</name>
    <dbReference type="NCBI Taxonomy" id="160290"/>
    <lineage>
        <taxon>Eukaryota</taxon>
        <taxon>Fungi</taxon>
        <taxon>Dikarya</taxon>
        <taxon>Ascomycota</taxon>
        <taxon>Pezizomycotina</taxon>
        <taxon>Sordariomycetes</taxon>
        <taxon>Hypocreomycetidae</taxon>
        <taxon>Hypocreales</taxon>
        <taxon>Bionectriaceae</taxon>
        <taxon>Clonostachys</taxon>
    </lineage>
</organism>
<accession>A0A9N9XZI2</accession>
<dbReference type="Proteomes" id="UP000754883">
    <property type="component" value="Unassembled WGS sequence"/>
</dbReference>
<evidence type="ECO:0000313" key="1">
    <source>
        <dbReference type="EMBL" id="CAG9981095.1"/>
    </source>
</evidence>
<reference evidence="1" key="1">
    <citation type="submission" date="2021-10" db="EMBL/GenBank/DDBJ databases">
        <authorList>
            <person name="Piombo E."/>
        </authorList>
    </citation>
    <scope>NUCLEOTIDE SEQUENCE</scope>
</reference>
<keyword evidence="2" id="KW-1185">Reference proteome</keyword>
<protein>
    <submittedName>
        <fullName evidence="1">Uncharacterized protein</fullName>
    </submittedName>
</protein>
<sequence>MNPPTVLEETIDNLWIISIREFRHGNLLISIWPRKVDPAESHQFVIHVDILYHECPEDRWSSLDADDEYFFKPCSNLWALWSGIFKEFMRLIEGEEPQA</sequence>
<dbReference type="AlphaFoldDB" id="A0A9N9XZI2"/>
<comment type="caution">
    <text evidence="1">The sequence shown here is derived from an EMBL/GenBank/DDBJ whole genome shotgun (WGS) entry which is preliminary data.</text>
</comment>
<proteinExistence type="predicted"/>